<dbReference type="PANTHER" id="PTHR37828">
    <property type="entry name" value="GSR2449 PROTEIN"/>
    <property type="match status" value="1"/>
</dbReference>
<organism evidence="3 4">
    <name type="scientific">Nitratireductor basaltis</name>
    <dbReference type="NCBI Taxonomy" id="472175"/>
    <lineage>
        <taxon>Bacteria</taxon>
        <taxon>Pseudomonadati</taxon>
        <taxon>Pseudomonadota</taxon>
        <taxon>Alphaproteobacteria</taxon>
        <taxon>Hyphomicrobiales</taxon>
        <taxon>Phyllobacteriaceae</taxon>
        <taxon>Nitratireductor</taxon>
    </lineage>
</organism>
<dbReference type="STRING" id="472175.EL18_00151"/>
<dbReference type="Proteomes" id="UP000053675">
    <property type="component" value="Unassembled WGS sequence"/>
</dbReference>
<dbReference type="Pfam" id="PF03795">
    <property type="entry name" value="YCII"/>
    <property type="match status" value="1"/>
</dbReference>
<proteinExistence type="inferred from homology"/>
<name>A0A084U850_9HYPH</name>
<dbReference type="OrthoDB" id="9814407at2"/>
<gene>
    <name evidence="3" type="ORF">EL18_00151</name>
</gene>
<protein>
    <submittedName>
        <fullName evidence="3">YCII-like protein</fullName>
    </submittedName>
</protein>
<keyword evidence="4" id="KW-1185">Reference proteome</keyword>
<reference evidence="3 4" key="1">
    <citation type="submission" date="2014-05" db="EMBL/GenBank/DDBJ databases">
        <title>Draft Genome Sequence of Nitratireductor basaltis Strain UMTGB225, A Marine Bacterium Isolated from Green Barrel Tunicate.</title>
        <authorList>
            <person name="Gan H.Y."/>
        </authorList>
    </citation>
    <scope>NUCLEOTIDE SEQUENCE [LARGE SCALE GENOMIC DNA]</scope>
    <source>
        <strain evidence="3 4">UMTGB225</strain>
    </source>
</reference>
<comment type="similarity">
    <text evidence="1">Belongs to the YciI family.</text>
</comment>
<dbReference type="EMBL" id="JMQM01000001">
    <property type="protein sequence ID" value="KFB09136.1"/>
    <property type="molecule type" value="Genomic_DNA"/>
</dbReference>
<dbReference type="AlphaFoldDB" id="A0A084U850"/>
<dbReference type="InterPro" id="IPR011008">
    <property type="entry name" value="Dimeric_a/b-barrel"/>
</dbReference>
<dbReference type="RefSeq" id="WP_036478749.1">
    <property type="nucleotide sequence ID" value="NZ_JMQM01000001.1"/>
</dbReference>
<evidence type="ECO:0000313" key="4">
    <source>
        <dbReference type="Proteomes" id="UP000053675"/>
    </source>
</evidence>
<evidence type="ECO:0000256" key="1">
    <source>
        <dbReference type="ARBA" id="ARBA00007689"/>
    </source>
</evidence>
<dbReference type="PANTHER" id="PTHR37828:SF1">
    <property type="entry name" value="YCII-RELATED DOMAIN-CONTAINING PROTEIN"/>
    <property type="match status" value="1"/>
</dbReference>
<accession>A0A084U850</accession>
<dbReference type="eggNOG" id="COG2350">
    <property type="taxonomic scope" value="Bacteria"/>
</dbReference>
<comment type="caution">
    <text evidence="3">The sequence shown here is derived from an EMBL/GenBank/DDBJ whole genome shotgun (WGS) entry which is preliminary data.</text>
</comment>
<dbReference type="InterPro" id="IPR005545">
    <property type="entry name" value="YCII"/>
</dbReference>
<evidence type="ECO:0000313" key="3">
    <source>
        <dbReference type="EMBL" id="KFB09136.1"/>
    </source>
</evidence>
<dbReference type="Gene3D" id="3.30.70.1060">
    <property type="entry name" value="Dimeric alpha+beta barrel"/>
    <property type="match status" value="1"/>
</dbReference>
<sequence length="94" mass="10512">MFIISLTYEVPLEEVEPHMQAHMEWVNRYYDKGVFIASGRKVPRTGGVILARGDRASIEACIAEDPFSAYGVAKYEVTEFTPTRAAEGLESLVE</sequence>
<dbReference type="SUPFAM" id="SSF54909">
    <property type="entry name" value="Dimeric alpha+beta barrel"/>
    <property type="match status" value="1"/>
</dbReference>
<dbReference type="PATRIC" id="fig|472175.3.peg.155"/>
<feature type="domain" description="YCII-related" evidence="2">
    <location>
        <begin position="1"/>
        <end position="81"/>
    </location>
</feature>
<evidence type="ECO:0000259" key="2">
    <source>
        <dbReference type="Pfam" id="PF03795"/>
    </source>
</evidence>